<dbReference type="Proteomes" id="UP000549913">
    <property type="component" value="Unassembled WGS sequence"/>
</dbReference>
<evidence type="ECO:0000313" key="2">
    <source>
        <dbReference type="EMBL" id="NYD70916.1"/>
    </source>
</evidence>
<dbReference type="AlphaFoldDB" id="A0A852SQ32"/>
<organism evidence="2 3">
    <name type="scientific">Herbiconiux flava</name>
    <dbReference type="NCBI Taxonomy" id="881268"/>
    <lineage>
        <taxon>Bacteria</taxon>
        <taxon>Bacillati</taxon>
        <taxon>Actinomycetota</taxon>
        <taxon>Actinomycetes</taxon>
        <taxon>Micrococcales</taxon>
        <taxon>Microbacteriaceae</taxon>
        <taxon>Herbiconiux</taxon>
    </lineage>
</organism>
<name>A0A852SQ32_9MICO</name>
<accession>A0A852SQ32</accession>
<protein>
    <submittedName>
        <fullName evidence="2">Uncharacterized protein</fullName>
    </submittedName>
</protein>
<sequence length="215" mass="22064">MVRTALSVIAGATVVGFAALTALAPPPLPVESPFEQEIEAAQAAAGPDSVGQTFTVPGGAAGASVARDSYDAVSGLQNLSKGSTNRDWAVLVLYMAGFPTSESNITVMMRWMRQENGPDDWWLRNNPLNNGWGSGGGSGLGSYDTLVTAAANVGNALHGNPGYSAIVAGFSSSAPTGQIEAAIWASPWATSHYGNGSHWSQSPVPVYASPPGTWG</sequence>
<proteinExistence type="predicted"/>
<feature type="signal peptide" evidence="1">
    <location>
        <begin position="1"/>
        <end position="24"/>
    </location>
</feature>
<dbReference type="RefSeq" id="WP_173180514.1">
    <property type="nucleotide sequence ID" value="NZ_BSEW01000002.1"/>
</dbReference>
<feature type="chain" id="PRO_5032553615" evidence="1">
    <location>
        <begin position="25"/>
        <end position="215"/>
    </location>
</feature>
<reference evidence="2 3" key="1">
    <citation type="submission" date="2020-07" db="EMBL/GenBank/DDBJ databases">
        <title>Sequencing the genomes of 1000 actinobacteria strains.</title>
        <authorList>
            <person name="Klenk H.-P."/>
        </authorList>
    </citation>
    <scope>NUCLEOTIDE SEQUENCE [LARGE SCALE GENOMIC DNA]</scope>
    <source>
        <strain evidence="2 3">DSM 26474</strain>
    </source>
</reference>
<keyword evidence="1" id="KW-0732">Signal</keyword>
<evidence type="ECO:0000313" key="3">
    <source>
        <dbReference type="Proteomes" id="UP000549913"/>
    </source>
</evidence>
<keyword evidence="3" id="KW-1185">Reference proteome</keyword>
<gene>
    <name evidence="2" type="ORF">BJ984_002074</name>
</gene>
<evidence type="ECO:0000256" key="1">
    <source>
        <dbReference type="SAM" id="SignalP"/>
    </source>
</evidence>
<dbReference type="EMBL" id="JACCBM010000001">
    <property type="protein sequence ID" value="NYD70916.1"/>
    <property type="molecule type" value="Genomic_DNA"/>
</dbReference>
<comment type="caution">
    <text evidence="2">The sequence shown here is derived from an EMBL/GenBank/DDBJ whole genome shotgun (WGS) entry which is preliminary data.</text>
</comment>